<evidence type="ECO:0000256" key="5">
    <source>
        <dbReference type="ARBA" id="ARBA00022475"/>
    </source>
</evidence>
<comment type="function">
    <text evidence="19">C-type cytochrome. Part of the cbb3-type cytochrome c oxidase complex.</text>
</comment>
<feature type="binding site" description="covalent" evidence="21">
    <location>
        <position position="218"/>
    </location>
    <ligand>
        <name>heme c</name>
        <dbReference type="ChEBI" id="CHEBI:61717"/>
        <label>2</label>
    </ligand>
</feature>
<keyword evidence="15 19" id="KW-0560">Oxidoreductase</keyword>
<evidence type="ECO:0000256" key="13">
    <source>
        <dbReference type="ARBA" id="ARBA00022982"/>
    </source>
</evidence>
<comment type="subunit">
    <text evidence="19">Component of the cbb3-type cytochrome c oxidase.</text>
</comment>
<comment type="similarity">
    <text evidence="3 19">Belongs to the CcoP / FixP family.</text>
</comment>
<dbReference type="UniPathway" id="UPA00705"/>
<dbReference type="Pfam" id="PF13442">
    <property type="entry name" value="Cytochrome_CBB3"/>
    <property type="match status" value="1"/>
</dbReference>
<comment type="subcellular location">
    <subcellularLocation>
        <location evidence="1 19">Cell inner membrane</location>
    </subcellularLocation>
</comment>
<evidence type="ECO:0000256" key="20">
    <source>
        <dbReference type="PIRSR" id="PIRSR000006-1"/>
    </source>
</evidence>
<sequence length="289" mass="30914">MPTKIEKDAATGTDTTGHEWDGIKELNTPLPKWWLYTFYACIVWGVIYTVLFPSWPTLSSHFGGTSGYSQRADVAADLAAQKAGQADLREKIVAMDIDSIRKDPALMGYVQAAGRVAFADNCAGCHGAGGAGAVGFPVLADDDWIWGGKPDQILQTITYGIRNANENSRISDMPRFGADQLLTKEQISDVTDYVLSLSGTAGDVAVLERGAVVFAENCAACHGEKGEGVQDMGGPRLSDGIWLYGGDRKSVVDTITNARRGNMPAWIERLDPATVKVLATYVHALGGGQ</sequence>
<keyword evidence="4 19" id="KW-0813">Transport</keyword>
<evidence type="ECO:0000256" key="22">
    <source>
        <dbReference type="SAM" id="Phobius"/>
    </source>
</evidence>
<evidence type="ECO:0000256" key="8">
    <source>
        <dbReference type="ARBA" id="ARBA00022660"/>
    </source>
</evidence>
<evidence type="ECO:0000256" key="4">
    <source>
        <dbReference type="ARBA" id="ARBA00022448"/>
    </source>
</evidence>
<dbReference type="PIRSF" id="PIRSF000006">
    <property type="entry name" value="Cbb3-Cox_fixP"/>
    <property type="match status" value="1"/>
</dbReference>
<feature type="binding site" description="axial binding residue" evidence="20">
    <location>
        <position position="263"/>
    </location>
    <ligand>
        <name>heme c</name>
        <dbReference type="ChEBI" id="CHEBI:61717"/>
        <label>1</label>
    </ligand>
    <ligandPart>
        <name>Fe</name>
        <dbReference type="ChEBI" id="CHEBI:18248"/>
    </ligandPart>
</feature>
<accession>A0A255YST0</accession>
<protein>
    <recommendedName>
        <fullName evidence="19">Cbb3-type cytochrome c oxidase subunit</fullName>
    </recommendedName>
</protein>
<name>A0A255YST0_9PROT</name>
<evidence type="ECO:0000256" key="3">
    <source>
        <dbReference type="ARBA" id="ARBA00006113"/>
    </source>
</evidence>
<dbReference type="PROSITE" id="PS51007">
    <property type="entry name" value="CYTC"/>
    <property type="match status" value="2"/>
</dbReference>
<evidence type="ECO:0000256" key="11">
    <source>
        <dbReference type="ARBA" id="ARBA00022737"/>
    </source>
</evidence>
<evidence type="ECO:0000256" key="19">
    <source>
        <dbReference type="PIRNR" id="PIRNR000006"/>
    </source>
</evidence>
<dbReference type="Gene3D" id="6.10.280.130">
    <property type="match status" value="1"/>
</dbReference>
<feature type="domain" description="Cytochrome c" evidence="23">
    <location>
        <begin position="205"/>
        <end position="286"/>
    </location>
</feature>
<evidence type="ECO:0000259" key="23">
    <source>
        <dbReference type="PROSITE" id="PS51007"/>
    </source>
</evidence>
<feature type="binding site" description="covalent" evidence="21">
    <location>
        <position position="122"/>
    </location>
    <ligand>
        <name>heme c</name>
        <dbReference type="ChEBI" id="CHEBI:61717"/>
        <label>1</label>
    </ligand>
</feature>
<dbReference type="PANTHER" id="PTHR33751">
    <property type="entry name" value="CBB3-TYPE CYTOCHROME C OXIDASE SUBUNIT FIXP"/>
    <property type="match status" value="1"/>
</dbReference>
<keyword evidence="10 19" id="KW-0479">Metal-binding</keyword>
<keyword evidence="11" id="KW-0677">Repeat</keyword>
<evidence type="ECO:0000256" key="21">
    <source>
        <dbReference type="PIRSR" id="PIRSR000006-2"/>
    </source>
</evidence>
<evidence type="ECO:0000256" key="10">
    <source>
        <dbReference type="ARBA" id="ARBA00022723"/>
    </source>
</evidence>
<dbReference type="OrthoDB" id="9811281at2"/>
<evidence type="ECO:0000256" key="7">
    <source>
        <dbReference type="ARBA" id="ARBA00022617"/>
    </source>
</evidence>
<dbReference type="GO" id="GO:0009055">
    <property type="term" value="F:electron transfer activity"/>
    <property type="evidence" value="ECO:0007669"/>
    <property type="project" value="InterPro"/>
</dbReference>
<reference evidence="24 25" key="1">
    <citation type="submission" date="2017-07" db="EMBL/GenBank/DDBJ databases">
        <title>Niveispirillum cyanobacteriorum sp. nov., isolated from cyanobacterial aggregates in a eutrophic lake.</title>
        <authorList>
            <person name="Cai H."/>
        </authorList>
    </citation>
    <scope>NUCLEOTIDE SEQUENCE [LARGE SCALE GENOMIC DNA]</scope>
    <source>
        <strain evidence="25">TH1-14</strain>
    </source>
</reference>
<evidence type="ECO:0000256" key="18">
    <source>
        <dbReference type="ARBA" id="ARBA00023136"/>
    </source>
</evidence>
<proteinExistence type="inferred from homology"/>
<keyword evidence="9 22" id="KW-0812">Transmembrane</keyword>
<dbReference type="InterPro" id="IPR038414">
    <property type="entry name" value="CcoP_N_sf"/>
</dbReference>
<evidence type="ECO:0000256" key="16">
    <source>
        <dbReference type="ARBA" id="ARBA00023004"/>
    </source>
</evidence>
<feature type="binding site" description="covalent" evidence="21">
    <location>
        <position position="125"/>
    </location>
    <ligand>
        <name>heme c</name>
        <dbReference type="ChEBI" id="CHEBI:61717"/>
        <label>1</label>
    </ligand>
</feature>
<comment type="cofactor">
    <cofactor evidence="19 21">
        <name>heme c</name>
        <dbReference type="ChEBI" id="CHEBI:61717"/>
    </cofactor>
    <text evidence="19 21">Binds 2 heme C groups per subunit.</text>
</comment>
<dbReference type="Pfam" id="PF00034">
    <property type="entry name" value="Cytochrom_C"/>
    <property type="match status" value="1"/>
</dbReference>
<feature type="binding site" description="axial binding residue" evidence="20">
    <location>
        <position position="126"/>
    </location>
    <ligand>
        <name>heme c</name>
        <dbReference type="ChEBI" id="CHEBI:61717"/>
        <label>1</label>
    </ligand>
    <ligandPart>
        <name>Fe</name>
        <dbReference type="ChEBI" id="CHEBI:18248"/>
    </ligandPart>
</feature>
<keyword evidence="16 19" id="KW-0408">Iron</keyword>
<dbReference type="GO" id="GO:1902600">
    <property type="term" value="P:proton transmembrane transport"/>
    <property type="evidence" value="ECO:0007669"/>
    <property type="project" value="UniProtKB-KW"/>
</dbReference>
<dbReference type="InterPro" id="IPR004678">
    <property type="entry name" value="Cyt_c_oxidase_cbb3_su3"/>
</dbReference>
<feature type="binding site" description="axial binding residue" evidence="20">
    <location>
        <position position="173"/>
    </location>
    <ligand>
        <name>heme c</name>
        <dbReference type="ChEBI" id="CHEBI:61717"/>
        <label>2</label>
    </ligand>
    <ligandPart>
        <name>Fe</name>
        <dbReference type="ChEBI" id="CHEBI:18248"/>
    </ligandPart>
</feature>
<dbReference type="GO" id="GO:0005506">
    <property type="term" value="F:iron ion binding"/>
    <property type="evidence" value="ECO:0007669"/>
    <property type="project" value="InterPro"/>
</dbReference>
<evidence type="ECO:0000256" key="12">
    <source>
        <dbReference type="ARBA" id="ARBA00022781"/>
    </source>
</evidence>
<organism evidence="24 25">
    <name type="scientific">Niveispirillum lacus</name>
    <dbReference type="NCBI Taxonomy" id="1981099"/>
    <lineage>
        <taxon>Bacteria</taxon>
        <taxon>Pseudomonadati</taxon>
        <taxon>Pseudomonadota</taxon>
        <taxon>Alphaproteobacteria</taxon>
        <taxon>Rhodospirillales</taxon>
        <taxon>Azospirillaceae</taxon>
        <taxon>Niveispirillum</taxon>
    </lineage>
</organism>
<keyword evidence="6 19" id="KW-0997">Cell inner membrane</keyword>
<keyword evidence="18 19" id="KW-0472">Membrane</keyword>
<dbReference type="Gene3D" id="1.10.760.10">
    <property type="entry name" value="Cytochrome c-like domain"/>
    <property type="match status" value="2"/>
</dbReference>
<keyword evidence="12 19" id="KW-0375">Hydrogen ion transport</keyword>
<dbReference type="InterPro" id="IPR032858">
    <property type="entry name" value="CcoP_N"/>
</dbReference>
<comment type="pathway">
    <text evidence="2 19">Energy metabolism; oxidative phosphorylation.</text>
</comment>
<keyword evidence="17 19" id="KW-0406">Ion transport</keyword>
<keyword evidence="7 19" id="KW-0349">Heme</keyword>
<feature type="binding site" description="axial binding residue" evidence="20">
    <location>
        <position position="222"/>
    </location>
    <ligand>
        <name>heme c</name>
        <dbReference type="ChEBI" id="CHEBI:61717"/>
        <label>2</label>
    </ligand>
    <ligandPart>
        <name>Fe</name>
        <dbReference type="ChEBI" id="CHEBI:18248"/>
    </ligandPart>
</feature>
<dbReference type="InterPro" id="IPR050597">
    <property type="entry name" value="Cytochrome_c_Oxidase_Subunit"/>
</dbReference>
<feature type="binding site" description="covalent" evidence="21">
    <location>
        <position position="221"/>
    </location>
    <ligand>
        <name>heme c</name>
        <dbReference type="ChEBI" id="CHEBI:61717"/>
        <label>2</label>
    </ligand>
</feature>
<feature type="domain" description="Cytochrome c" evidence="23">
    <location>
        <begin position="109"/>
        <end position="198"/>
    </location>
</feature>
<dbReference type="GO" id="GO:0006119">
    <property type="term" value="P:oxidative phosphorylation"/>
    <property type="evidence" value="ECO:0007669"/>
    <property type="project" value="UniProtKB-UniPathway"/>
</dbReference>
<dbReference type="NCBIfam" id="TIGR00782">
    <property type="entry name" value="ccoP"/>
    <property type="match status" value="1"/>
</dbReference>
<evidence type="ECO:0000256" key="6">
    <source>
        <dbReference type="ARBA" id="ARBA00022519"/>
    </source>
</evidence>
<keyword evidence="25" id="KW-1185">Reference proteome</keyword>
<dbReference type="GO" id="GO:0005886">
    <property type="term" value="C:plasma membrane"/>
    <property type="evidence" value="ECO:0007669"/>
    <property type="project" value="UniProtKB-SubCell"/>
</dbReference>
<dbReference type="InterPro" id="IPR009056">
    <property type="entry name" value="Cyt_c-like_dom"/>
</dbReference>
<dbReference type="PANTHER" id="PTHR33751:SF1">
    <property type="entry name" value="CBB3-TYPE CYTOCHROME C OXIDASE SUBUNIT FIXP"/>
    <property type="match status" value="1"/>
</dbReference>
<dbReference type="RefSeq" id="WP_094458374.1">
    <property type="nucleotide sequence ID" value="NZ_NOXU01000032.1"/>
</dbReference>
<dbReference type="GO" id="GO:0020037">
    <property type="term" value="F:heme binding"/>
    <property type="evidence" value="ECO:0007669"/>
    <property type="project" value="InterPro"/>
</dbReference>
<evidence type="ECO:0000256" key="1">
    <source>
        <dbReference type="ARBA" id="ARBA00004533"/>
    </source>
</evidence>
<dbReference type="GO" id="GO:0016491">
    <property type="term" value="F:oxidoreductase activity"/>
    <property type="evidence" value="ECO:0007669"/>
    <property type="project" value="UniProtKB-KW"/>
</dbReference>
<evidence type="ECO:0000256" key="14">
    <source>
        <dbReference type="ARBA" id="ARBA00022989"/>
    </source>
</evidence>
<feature type="transmembrane region" description="Helical" evidence="22">
    <location>
        <begin position="33"/>
        <end position="52"/>
    </location>
</feature>
<dbReference type="InterPro" id="IPR036909">
    <property type="entry name" value="Cyt_c-like_dom_sf"/>
</dbReference>
<keyword evidence="5 19" id="KW-1003">Cell membrane</keyword>
<dbReference type="EMBL" id="NOXU01000032">
    <property type="protein sequence ID" value="OYQ31695.1"/>
    <property type="molecule type" value="Genomic_DNA"/>
</dbReference>
<keyword evidence="14 22" id="KW-1133">Transmembrane helix</keyword>
<evidence type="ECO:0000313" key="24">
    <source>
        <dbReference type="EMBL" id="OYQ31695.1"/>
    </source>
</evidence>
<dbReference type="PRINTS" id="PR00605">
    <property type="entry name" value="CYTCHROMECIC"/>
</dbReference>
<comment type="caution">
    <text evidence="24">The sequence shown here is derived from an EMBL/GenBank/DDBJ whole genome shotgun (WGS) entry which is preliminary data.</text>
</comment>
<evidence type="ECO:0000256" key="15">
    <source>
        <dbReference type="ARBA" id="ARBA00023002"/>
    </source>
</evidence>
<evidence type="ECO:0000256" key="2">
    <source>
        <dbReference type="ARBA" id="ARBA00004673"/>
    </source>
</evidence>
<evidence type="ECO:0000256" key="9">
    <source>
        <dbReference type="ARBA" id="ARBA00022692"/>
    </source>
</evidence>
<keyword evidence="8 19" id="KW-0679">Respiratory chain</keyword>
<dbReference type="InterPro" id="IPR008168">
    <property type="entry name" value="Cyt_C_IC"/>
</dbReference>
<evidence type="ECO:0000256" key="17">
    <source>
        <dbReference type="ARBA" id="ARBA00023065"/>
    </source>
</evidence>
<dbReference type="Proteomes" id="UP000216998">
    <property type="component" value="Unassembled WGS sequence"/>
</dbReference>
<gene>
    <name evidence="24" type="primary">ccoP</name>
    <name evidence="24" type="ORF">CHU95_21400</name>
</gene>
<dbReference type="Pfam" id="PF14715">
    <property type="entry name" value="FixP_N"/>
    <property type="match status" value="1"/>
</dbReference>
<dbReference type="SUPFAM" id="SSF46626">
    <property type="entry name" value="Cytochrome c"/>
    <property type="match status" value="2"/>
</dbReference>
<evidence type="ECO:0000313" key="25">
    <source>
        <dbReference type="Proteomes" id="UP000216998"/>
    </source>
</evidence>
<keyword evidence="13 19" id="KW-0249">Electron transport</keyword>
<dbReference type="AlphaFoldDB" id="A0A255YST0"/>